<dbReference type="PANTHER" id="PTHR30269">
    <property type="entry name" value="TRANSMEMBRANE PROTEIN YFCA"/>
    <property type="match status" value="1"/>
</dbReference>
<feature type="transmembrane region" description="Helical" evidence="8">
    <location>
        <begin position="136"/>
        <end position="165"/>
    </location>
</feature>
<feature type="transmembrane region" description="Helical" evidence="8">
    <location>
        <begin position="71"/>
        <end position="92"/>
    </location>
</feature>
<keyword evidence="4 8" id="KW-1003">Cell membrane</keyword>
<dbReference type="RefSeq" id="WP_089413071.1">
    <property type="nucleotide sequence ID" value="NZ_FZQA01000007.1"/>
</dbReference>
<evidence type="ECO:0000256" key="7">
    <source>
        <dbReference type="ARBA" id="ARBA00023136"/>
    </source>
</evidence>
<feature type="transmembrane region" description="Helical" evidence="8">
    <location>
        <begin position="200"/>
        <end position="218"/>
    </location>
</feature>
<dbReference type="AlphaFoldDB" id="A0A239PY81"/>
<dbReference type="EMBL" id="FZQA01000007">
    <property type="protein sequence ID" value="SNT75271.1"/>
    <property type="molecule type" value="Genomic_DNA"/>
</dbReference>
<evidence type="ECO:0000256" key="8">
    <source>
        <dbReference type="RuleBase" id="RU363041"/>
    </source>
</evidence>
<keyword evidence="7 8" id="KW-0472">Membrane</keyword>
<sequence length="249" mass="25663">MTAWELALLALAGVACGWINVLAGGGSLLTVPTMVFLGLPGPVANGTNRIAIIAQNIVAVGSFRAQGFADFRLSATLAAAASVGAFAGAMVGVRLDGAWFDRVLALTMIGVLILMATGRDRPAPPPDASPQARNLVLGHVLMVGAGFWGGFIQIGVGFLMMPILYRTMGLDLVRVNMHKVFIALVFSVVALAVFAARTEIAWTAGAALAAGNALGGLLGARATVREGAPLIKKVFYAAVAAMAVKLLFF</sequence>
<evidence type="ECO:0000256" key="3">
    <source>
        <dbReference type="ARBA" id="ARBA00022448"/>
    </source>
</evidence>
<feature type="transmembrane region" description="Helical" evidence="8">
    <location>
        <begin position="99"/>
        <end position="116"/>
    </location>
</feature>
<name>A0A239PY81_9PROT</name>
<reference evidence="9 10" key="1">
    <citation type="submission" date="2017-07" db="EMBL/GenBank/DDBJ databases">
        <authorList>
            <person name="Sun Z.S."/>
            <person name="Albrecht U."/>
            <person name="Echele G."/>
            <person name="Lee C.C."/>
        </authorList>
    </citation>
    <scope>NUCLEOTIDE SEQUENCE [LARGE SCALE GENOMIC DNA]</scope>
    <source>
        <strain evidence="9 10">CGMCC 1.12710</strain>
    </source>
</reference>
<protein>
    <recommendedName>
        <fullName evidence="8">Probable membrane transporter protein</fullName>
    </recommendedName>
</protein>
<evidence type="ECO:0000313" key="9">
    <source>
        <dbReference type="EMBL" id="SNT75271.1"/>
    </source>
</evidence>
<accession>A0A239PY81</accession>
<dbReference type="GO" id="GO:0005886">
    <property type="term" value="C:plasma membrane"/>
    <property type="evidence" value="ECO:0007669"/>
    <property type="project" value="UniProtKB-SubCell"/>
</dbReference>
<organism evidence="9 10">
    <name type="scientific">Amphiplicatus metriothermophilus</name>
    <dbReference type="NCBI Taxonomy" id="1519374"/>
    <lineage>
        <taxon>Bacteria</taxon>
        <taxon>Pseudomonadati</taxon>
        <taxon>Pseudomonadota</taxon>
        <taxon>Alphaproteobacteria</taxon>
        <taxon>Parvularculales</taxon>
        <taxon>Parvularculaceae</taxon>
        <taxon>Amphiplicatus</taxon>
    </lineage>
</organism>
<dbReference type="Proteomes" id="UP000198346">
    <property type="component" value="Unassembled WGS sequence"/>
</dbReference>
<dbReference type="InterPro" id="IPR002781">
    <property type="entry name" value="TM_pro_TauE-like"/>
</dbReference>
<evidence type="ECO:0000256" key="5">
    <source>
        <dbReference type="ARBA" id="ARBA00022692"/>
    </source>
</evidence>
<evidence type="ECO:0000256" key="6">
    <source>
        <dbReference type="ARBA" id="ARBA00022989"/>
    </source>
</evidence>
<evidence type="ECO:0000256" key="2">
    <source>
        <dbReference type="ARBA" id="ARBA00009142"/>
    </source>
</evidence>
<dbReference type="InterPro" id="IPR052017">
    <property type="entry name" value="TSUP"/>
</dbReference>
<evidence type="ECO:0000256" key="4">
    <source>
        <dbReference type="ARBA" id="ARBA00022475"/>
    </source>
</evidence>
<feature type="transmembrane region" description="Helical" evidence="8">
    <location>
        <begin position="177"/>
        <end position="194"/>
    </location>
</feature>
<keyword evidence="10" id="KW-1185">Reference proteome</keyword>
<keyword evidence="6 8" id="KW-1133">Transmembrane helix</keyword>
<dbReference type="PANTHER" id="PTHR30269:SF0">
    <property type="entry name" value="MEMBRANE TRANSPORTER PROTEIN YFCA-RELATED"/>
    <property type="match status" value="1"/>
</dbReference>
<dbReference type="OrthoDB" id="9807082at2"/>
<evidence type="ECO:0000313" key="10">
    <source>
        <dbReference type="Proteomes" id="UP000198346"/>
    </source>
</evidence>
<keyword evidence="5 8" id="KW-0812">Transmembrane</keyword>
<comment type="subcellular location">
    <subcellularLocation>
        <location evidence="1 8">Cell membrane</location>
        <topology evidence="1 8">Multi-pass membrane protein</topology>
    </subcellularLocation>
</comment>
<dbReference type="Pfam" id="PF01925">
    <property type="entry name" value="TauE"/>
    <property type="match status" value="1"/>
</dbReference>
<proteinExistence type="inferred from homology"/>
<keyword evidence="3" id="KW-0813">Transport</keyword>
<gene>
    <name evidence="9" type="ORF">SAMN06297382_2644</name>
</gene>
<comment type="similarity">
    <text evidence="2 8">Belongs to the 4-toluene sulfonate uptake permease (TSUP) (TC 2.A.102) family.</text>
</comment>
<evidence type="ECO:0000256" key="1">
    <source>
        <dbReference type="ARBA" id="ARBA00004651"/>
    </source>
</evidence>